<dbReference type="Proteomes" id="UP001153334">
    <property type="component" value="Unassembled WGS sequence"/>
</dbReference>
<keyword evidence="2" id="KW-1185">Reference proteome</keyword>
<organism evidence="1 2">
    <name type="scientific">Nemania bipapillata</name>
    <dbReference type="NCBI Taxonomy" id="110536"/>
    <lineage>
        <taxon>Eukaryota</taxon>
        <taxon>Fungi</taxon>
        <taxon>Dikarya</taxon>
        <taxon>Ascomycota</taxon>
        <taxon>Pezizomycotina</taxon>
        <taxon>Sordariomycetes</taxon>
        <taxon>Xylariomycetidae</taxon>
        <taxon>Xylariales</taxon>
        <taxon>Xylariaceae</taxon>
        <taxon>Nemania</taxon>
    </lineage>
</organism>
<sequence>MDYTATYPTSIAIDERVKEFISTFYAISDHASRNDEWVDCFMPDAVLAIGEKRVKGIDEIRELRKGMWETVKSRKHSLEKVFPAAFESFRSESGQQFEYMLYGSVDYELKSAEKTAAQWAARAVLVNHEGKLKYVFYQIYIHP</sequence>
<name>A0ACC2IYE2_9PEZI</name>
<protein>
    <submittedName>
        <fullName evidence="1">Uncharacterized protein</fullName>
    </submittedName>
</protein>
<evidence type="ECO:0000313" key="1">
    <source>
        <dbReference type="EMBL" id="KAJ8120158.1"/>
    </source>
</evidence>
<gene>
    <name evidence="1" type="ORF">ONZ43_g3064</name>
</gene>
<dbReference type="EMBL" id="JAPESX010000682">
    <property type="protein sequence ID" value="KAJ8120158.1"/>
    <property type="molecule type" value="Genomic_DNA"/>
</dbReference>
<reference evidence="1" key="1">
    <citation type="submission" date="2022-11" db="EMBL/GenBank/DDBJ databases">
        <title>Genome Sequence of Nemania bipapillata.</title>
        <authorList>
            <person name="Buettner E."/>
        </authorList>
    </citation>
    <scope>NUCLEOTIDE SEQUENCE</scope>
    <source>
        <strain evidence="1">CP14</strain>
    </source>
</reference>
<evidence type="ECO:0000313" key="2">
    <source>
        <dbReference type="Proteomes" id="UP001153334"/>
    </source>
</evidence>
<accession>A0ACC2IYE2</accession>
<comment type="caution">
    <text evidence="1">The sequence shown here is derived from an EMBL/GenBank/DDBJ whole genome shotgun (WGS) entry which is preliminary data.</text>
</comment>
<proteinExistence type="predicted"/>